<feature type="transmembrane region" description="Helical" evidence="1">
    <location>
        <begin position="35"/>
        <end position="52"/>
    </location>
</feature>
<evidence type="ECO:0000256" key="1">
    <source>
        <dbReference type="SAM" id="Phobius"/>
    </source>
</evidence>
<accession>V6J5G7</accession>
<dbReference type="AlphaFoldDB" id="V6J5G7"/>
<comment type="caution">
    <text evidence="2">The sequence shown here is derived from an EMBL/GenBank/DDBJ whole genome shotgun (WGS) entry which is preliminary data.</text>
</comment>
<dbReference type="Proteomes" id="UP000018296">
    <property type="component" value="Unassembled WGS sequence"/>
</dbReference>
<evidence type="ECO:0000313" key="2">
    <source>
        <dbReference type="EMBL" id="EST11969.1"/>
    </source>
</evidence>
<proteinExistence type="predicted"/>
<name>V6J5G7_9BACL</name>
<dbReference type="RefSeq" id="WP_023510071.1">
    <property type="nucleotide sequence ID" value="NZ_AWTC01000008.1"/>
</dbReference>
<dbReference type="OrthoDB" id="2611876at2"/>
<dbReference type="STRING" id="1395513.P343_09060"/>
<dbReference type="eggNOG" id="ENOG5032UY8">
    <property type="taxonomic scope" value="Bacteria"/>
</dbReference>
<gene>
    <name evidence="2" type="ORF">P343_09060</name>
</gene>
<keyword evidence="1" id="KW-0812">Transmembrane</keyword>
<feature type="transmembrane region" description="Helical" evidence="1">
    <location>
        <begin position="58"/>
        <end position="76"/>
    </location>
</feature>
<reference evidence="2 3" key="1">
    <citation type="journal article" date="2013" name="Genome Announc.">
        <title>Genome Sequence of Sporolactobacillus laevolacticus DSM442, an Efficient Polymer-Grade D-Lactate Producer from Agricultural Waste Cottonseed as a Nitrogen Source.</title>
        <authorList>
            <person name="Wang H."/>
            <person name="Wang L."/>
            <person name="Ju J."/>
            <person name="Yu B."/>
            <person name="Ma Y."/>
        </authorList>
    </citation>
    <scope>NUCLEOTIDE SEQUENCE [LARGE SCALE GENOMIC DNA]</scope>
    <source>
        <strain evidence="2 3">DSM 442</strain>
    </source>
</reference>
<organism evidence="2 3">
    <name type="scientific">Sporolactobacillus laevolacticus DSM 442</name>
    <dbReference type="NCBI Taxonomy" id="1395513"/>
    <lineage>
        <taxon>Bacteria</taxon>
        <taxon>Bacillati</taxon>
        <taxon>Bacillota</taxon>
        <taxon>Bacilli</taxon>
        <taxon>Bacillales</taxon>
        <taxon>Sporolactobacillaceae</taxon>
        <taxon>Sporolactobacillus</taxon>
    </lineage>
</organism>
<feature type="transmembrane region" description="Helical" evidence="1">
    <location>
        <begin position="138"/>
        <end position="158"/>
    </location>
</feature>
<evidence type="ECO:0000313" key="3">
    <source>
        <dbReference type="Proteomes" id="UP000018296"/>
    </source>
</evidence>
<keyword evidence="3" id="KW-1185">Reference proteome</keyword>
<dbReference type="Pfam" id="PF07301">
    <property type="entry name" value="DUF1453"/>
    <property type="match status" value="1"/>
</dbReference>
<protein>
    <recommendedName>
        <fullName evidence="4">DUF1453 domain-containing protein</fullName>
    </recommendedName>
</protein>
<feature type="transmembrane region" description="Helical" evidence="1">
    <location>
        <begin position="96"/>
        <end position="118"/>
    </location>
</feature>
<dbReference type="PATRIC" id="fig|1395513.3.peg.1826"/>
<keyword evidence="1" id="KW-1133">Transmembrane helix</keyword>
<sequence length="173" mass="20073">MNEQSWMIIVALILFVIYRRIRRNIGWQLMRQKRMITRITIFAIIGFLFLIGSAFHPISLLSDALGIAAGVLLAVYSAKITHMEQRDQQWHYRPNVWIGSLVSALFLGRLFFRFYGLYTSGLLQGNAANPQQINQVGNSWTAGLLLIIFAYYIVYYIFLLRKHKQLVETAETR</sequence>
<feature type="transmembrane region" description="Helical" evidence="1">
    <location>
        <begin position="6"/>
        <end position="23"/>
    </location>
</feature>
<dbReference type="EMBL" id="AWTC01000008">
    <property type="protein sequence ID" value="EST11969.1"/>
    <property type="molecule type" value="Genomic_DNA"/>
</dbReference>
<dbReference type="InterPro" id="IPR058247">
    <property type="entry name" value="DUF1453"/>
</dbReference>
<evidence type="ECO:0008006" key="4">
    <source>
        <dbReference type="Google" id="ProtNLM"/>
    </source>
</evidence>
<keyword evidence="1" id="KW-0472">Membrane</keyword>